<comment type="subcellular location">
    <subcellularLocation>
        <location evidence="1">Mitochondrion</location>
    </subcellularLocation>
</comment>
<keyword evidence="6" id="KW-0808">Transferase</keyword>
<evidence type="ECO:0000313" key="7">
    <source>
        <dbReference type="Proteomes" id="UP000242457"/>
    </source>
</evidence>
<dbReference type="SUPFAM" id="SSF103025">
    <property type="entry name" value="Folate-binding domain"/>
    <property type="match status" value="1"/>
</dbReference>
<dbReference type="InterPro" id="IPR045179">
    <property type="entry name" value="YgfZ/GcvT"/>
</dbReference>
<evidence type="ECO:0000259" key="5">
    <source>
        <dbReference type="Pfam" id="PF10170"/>
    </source>
</evidence>
<dbReference type="Gene3D" id="3.30.1360.120">
    <property type="entry name" value="Probable tRNA modification gtpase trme, domain 1"/>
    <property type="match status" value="1"/>
</dbReference>
<dbReference type="Pfam" id="PF10170">
    <property type="entry name" value="C6_DPF"/>
    <property type="match status" value="1"/>
</dbReference>
<evidence type="ECO:0000259" key="4">
    <source>
        <dbReference type="Pfam" id="PF01571"/>
    </source>
</evidence>
<feature type="domain" description="GCVT N-terminal" evidence="4">
    <location>
        <begin position="47"/>
        <end position="135"/>
    </location>
</feature>
<proteinExistence type="predicted"/>
<evidence type="ECO:0000313" key="6">
    <source>
        <dbReference type="EMBL" id="PBC33871.1"/>
    </source>
</evidence>
<keyword evidence="7" id="KW-1185">Reference proteome</keyword>
<dbReference type="NCBIfam" id="TIGR03317">
    <property type="entry name" value="ygfZ_signature"/>
    <property type="match status" value="1"/>
</dbReference>
<dbReference type="InterPro" id="IPR006222">
    <property type="entry name" value="GCVT_N"/>
</dbReference>
<evidence type="ECO:0000256" key="1">
    <source>
        <dbReference type="ARBA" id="ARBA00004173"/>
    </source>
</evidence>
<dbReference type="GO" id="GO:0005759">
    <property type="term" value="C:mitochondrial matrix"/>
    <property type="evidence" value="ECO:0007669"/>
    <property type="project" value="TreeGrafter"/>
</dbReference>
<keyword evidence="2" id="KW-0809">Transit peptide</keyword>
<dbReference type="Proteomes" id="UP000242457">
    <property type="component" value="Unassembled WGS sequence"/>
</dbReference>
<dbReference type="PANTHER" id="PTHR22602:SF0">
    <property type="entry name" value="TRANSFERASE CAF17, MITOCHONDRIAL-RELATED"/>
    <property type="match status" value="1"/>
</dbReference>
<dbReference type="GO" id="GO:0016226">
    <property type="term" value="P:iron-sulfur cluster assembly"/>
    <property type="evidence" value="ECO:0007669"/>
    <property type="project" value="TreeGrafter"/>
</dbReference>
<dbReference type="OrthoDB" id="191995at2759"/>
<dbReference type="AlphaFoldDB" id="A0A2A3ES53"/>
<sequence>MIVHLKKFIPSFCKLDNLGKIQTKLVRYNSSQSSPRILEQLKNKSLLRVRGNEVLIFLQGLITNDMKHFEEGAANLYALFLNTKGRVMYDVIIYRTQEDNVYYIECDSQAAEPLQKHLKMYRVRRKIDIDHLEDNVNVWAFFDPIQYMNNKHINNRQKLEGLIFPCGTLNNKVSKIVDNIMIYEDPRLSDLGIRILAASEIERHKIIKHLNSNALDSANHLSYKAFRYKLGVPEGIEDLPPGKPLPLEVNCDYLHGVSFHKGCYIGQELTARTYHTGVMEPIASTSTEEIRIIEQNQDLTSTVQNSKETITGIFKCSYCSLEERFDFKGIKAPFARQLTYLEECYIMKDPFSLPNKGEVLVLGADCNFCKKSVCLGCNNAIVTYHCYKLQ</sequence>
<gene>
    <name evidence="6" type="ORF">APICC_08349</name>
</gene>
<dbReference type="InterPro" id="IPR017703">
    <property type="entry name" value="YgfZ/GCV_T_CS"/>
</dbReference>
<dbReference type="InterPro" id="IPR018785">
    <property type="entry name" value="CDPF1_dom"/>
</dbReference>
<organism evidence="6 7">
    <name type="scientific">Apis cerana cerana</name>
    <name type="common">Oriental honeybee</name>
    <dbReference type="NCBI Taxonomy" id="94128"/>
    <lineage>
        <taxon>Eukaryota</taxon>
        <taxon>Metazoa</taxon>
        <taxon>Ecdysozoa</taxon>
        <taxon>Arthropoda</taxon>
        <taxon>Hexapoda</taxon>
        <taxon>Insecta</taxon>
        <taxon>Pterygota</taxon>
        <taxon>Neoptera</taxon>
        <taxon>Endopterygota</taxon>
        <taxon>Hymenoptera</taxon>
        <taxon>Apocrita</taxon>
        <taxon>Aculeata</taxon>
        <taxon>Apoidea</taxon>
        <taxon>Anthophila</taxon>
        <taxon>Apidae</taxon>
        <taxon>Apis</taxon>
    </lineage>
</organism>
<keyword evidence="3" id="KW-0496">Mitochondrion</keyword>
<dbReference type="EMBL" id="KZ288194">
    <property type="protein sequence ID" value="PBC33871.1"/>
    <property type="molecule type" value="Genomic_DNA"/>
</dbReference>
<dbReference type="Pfam" id="PF01571">
    <property type="entry name" value="GCV_T"/>
    <property type="match status" value="1"/>
</dbReference>
<accession>A0A2A3ES53</accession>
<dbReference type="PRINTS" id="PR01995">
    <property type="entry name" value="UPF0595"/>
</dbReference>
<feature type="domain" description="Cysteine-rich DPF motif" evidence="5">
    <location>
        <begin position="314"/>
        <end position="378"/>
    </location>
</feature>
<dbReference type="InterPro" id="IPR027266">
    <property type="entry name" value="TrmE/GcvT-like"/>
</dbReference>
<reference evidence="6 7" key="1">
    <citation type="submission" date="2014-07" db="EMBL/GenBank/DDBJ databases">
        <title>Genomic and transcriptomic analysis on Apis cerana provide comprehensive insights into honey bee biology.</title>
        <authorList>
            <person name="Diao Q."/>
            <person name="Sun L."/>
            <person name="Zheng H."/>
            <person name="Zheng H."/>
            <person name="Xu S."/>
            <person name="Wang S."/>
            <person name="Zeng Z."/>
            <person name="Hu F."/>
            <person name="Su S."/>
            <person name="Wu J."/>
        </authorList>
    </citation>
    <scope>NUCLEOTIDE SEQUENCE [LARGE SCALE GENOMIC DNA]</scope>
    <source>
        <tissue evidence="6">Pupae without intestine</tissue>
    </source>
</reference>
<evidence type="ECO:0000256" key="3">
    <source>
        <dbReference type="ARBA" id="ARBA00023128"/>
    </source>
</evidence>
<name>A0A2A3ES53_APICC</name>
<evidence type="ECO:0000256" key="2">
    <source>
        <dbReference type="ARBA" id="ARBA00022946"/>
    </source>
</evidence>
<dbReference type="GO" id="GO:0016740">
    <property type="term" value="F:transferase activity"/>
    <property type="evidence" value="ECO:0007669"/>
    <property type="project" value="UniProtKB-KW"/>
</dbReference>
<dbReference type="STRING" id="94128.A0A2A3ES53"/>
<protein>
    <submittedName>
        <fullName evidence="6">Transferase</fullName>
    </submittedName>
</protein>
<dbReference type="PANTHER" id="PTHR22602">
    <property type="entry name" value="TRANSFERASE CAF17, MITOCHONDRIAL-RELATED"/>
    <property type="match status" value="1"/>
</dbReference>